<reference evidence="1 2" key="1">
    <citation type="journal article" date="2024" name="Science">
        <title>Giant polyketide synthase enzymes in the biosynthesis of giant marine polyether toxins.</title>
        <authorList>
            <person name="Fallon T.R."/>
            <person name="Shende V.V."/>
            <person name="Wierzbicki I.H."/>
            <person name="Pendleton A.L."/>
            <person name="Watervoot N.F."/>
            <person name="Auber R.P."/>
            <person name="Gonzalez D.J."/>
            <person name="Wisecaver J.H."/>
            <person name="Moore B.S."/>
        </authorList>
    </citation>
    <scope>NUCLEOTIDE SEQUENCE [LARGE SCALE GENOMIC DNA]</scope>
    <source>
        <strain evidence="1 2">12B1</strain>
    </source>
</reference>
<protein>
    <recommendedName>
        <fullName evidence="3">Band 7 domain-containing protein</fullName>
    </recommendedName>
</protein>
<organism evidence="1 2">
    <name type="scientific">Prymnesium parvum</name>
    <name type="common">Toxic golden alga</name>
    <dbReference type="NCBI Taxonomy" id="97485"/>
    <lineage>
        <taxon>Eukaryota</taxon>
        <taxon>Haptista</taxon>
        <taxon>Haptophyta</taxon>
        <taxon>Prymnesiophyceae</taxon>
        <taxon>Prymnesiales</taxon>
        <taxon>Prymnesiaceae</taxon>
        <taxon>Prymnesium</taxon>
    </lineage>
</organism>
<dbReference type="EMBL" id="JBGBPQ010000027">
    <property type="protein sequence ID" value="KAL1498652.1"/>
    <property type="molecule type" value="Genomic_DNA"/>
</dbReference>
<gene>
    <name evidence="1" type="ORF">AB1Y20_013965</name>
</gene>
<dbReference type="AlphaFoldDB" id="A0AB34IGV3"/>
<evidence type="ECO:0000313" key="1">
    <source>
        <dbReference type="EMBL" id="KAL1498652.1"/>
    </source>
</evidence>
<sequence length="441" mass="50614">MGWTTKKTFRGGEYYAHVLCGKRTVKEGECAAIWAASGKRTIKPGPQRVRLWFSHVRFLDRHVADQNQYLLIQYRDGGREHRRGPVALFFDPCVHEAMVSKDAYKLAANEALVVYREAADDVHCSSKEKGNEVVRSIVRGPAVYIPEANEWVHEFSWHGSVANGKGSQTGRPGDEKQPHALNFQKLRCMPDQMYYTVKDVRTSDDAQIQIHLMVFYELVNIEKMLDATNDPIGDFINALSADVMSFGASNTYESMLQRTATLGHLDTYPTVIERTKECGFKLVKVVYRGYSTSNQLQTMHDNAMAERTRLRLQQDTALVAQEEQTMQLRCRQARSHQEQELAETAARQKFMILTLEKEQERKQRDEDHEMALRHLMEKTEAEVKAAALKNDEELRRYEALKRMGVDLTKYMCTVGDRQPDQHIRIDSAGPPTVHMEMAKKR</sequence>
<name>A0AB34IGV3_PRYPA</name>
<comment type="caution">
    <text evidence="1">The sequence shown here is derived from an EMBL/GenBank/DDBJ whole genome shotgun (WGS) entry which is preliminary data.</text>
</comment>
<keyword evidence="2" id="KW-1185">Reference proteome</keyword>
<evidence type="ECO:0000313" key="2">
    <source>
        <dbReference type="Proteomes" id="UP001515480"/>
    </source>
</evidence>
<accession>A0AB34IGV3</accession>
<evidence type="ECO:0008006" key="3">
    <source>
        <dbReference type="Google" id="ProtNLM"/>
    </source>
</evidence>
<dbReference type="Proteomes" id="UP001515480">
    <property type="component" value="Unassembled WGS sequence"/>
</dbReference>
<proteinExistence type="predicted"/>